<sequence>MSWVVSGTGAVSAVGADPGEMFAELCDGHSGVRKFCGFDRTPFGGRYAYQMDDHPGGRDVPGRASALLARAAAGVPLMTAIKSMTGHNGGASGVMSVISAVRSMRHGVVPPVAGLTEPLAEAEGFRLVTGAAAREPVTIAQVDAPGFGGMNAVAVPEAAR</sequence>
<dbReference type="EMBL" id="JACYXC010000001">
    <property type="protein sequence ID" value="MBH5338497.1"/>
    <property type="molecule type" value="Genomic_DNA"/>
</dbReference>
<evidence type="ECO:0000256" key="2">
    <source>
        <dbReference type="ARBA" id="ARBA00023315"/>
    </source>
</evidence>
<protein>
    <recommendedName>
        <fullName evidence="3">Beta-ketoacyl synthase C-terminal domain-containing protein</fullName>
    </recommendedName>
</protein>
<dbReference type="RefSeq" id="WP_197991653.1">
    <property type="nucleotide sequence ID" value="NZ_JACYXC010000001.1"/>
</dbReference>
<name>A0ABS0NTF5_9ACTN</name>
<feature type="domain" description="Beta-ketoacyl synthase C-terminal" evidence="3">
    <location>
        <begin position="75"/>
        <end position="115"/>
    </location>
</feature>
<reference evidence="4 5" key="1">
    <citation type="submission" date="2020-09" db="EMBL/GenBank/DDBJ databases">
        <title>Biosynthesis of the nuclear factor of activated T cells inhibitor NFAT-133 and its congeners in Streptomyces pactum.</title>
        <authorList>
            <person name="Zhou W."/>
            <person name="Posri P."/>
            <person name="Abugrain M.E."/>
            <person name="Weisberg A.J."/>
            <person name="Chang J.H."/>
            <person name="Mahmud T."/>
        </authorList>
    </citation>
    <scope>NUCLEOTIDE SEQUENCE [LARGE SCALE GENOMIC DNA]</scope>
    <source>
        <strain evidence="4 5">ATCC 27456</strain>
    </source>
</reference>
<comment type="caution">
    <text evidence="4">The sequence shown here is derived from an EMBL/GenBank/DDBJ whole genome shotgun (WGS) entry which is preliminary data.</text>
</comment>
<dbReference type="Proteomes" id="UP000807371">
    <property type="component" value="Unassembled WGS sequence"/>
</dbReference>
<dbReference type="InterPro" id="IPR014031">
    <property type="entry name" value="Ketoacyl_synth_C"/>
</dbReference>
<proteinExistence type="predicted"/>
<dbReference type="InterPro" id="IPR000794">
    <property type="entry name" value="Beta-ketoacyl_synthase"/>
</dbReference>
<dbReference type="PANTHER" id="PTHR11712">
    <property type="entry name" value="POLYKETIDE SYNTHASE-RELATED"/>
    <property type="match status" value="1"/>
</dbReference>
<accession>A0ABS0NTF5</accession>
<gene>
    <name evidence="4" type="ORF">IHE55_28400</name>
</gene>
<keyword evidence="1" id="KW-0808">Transferase</keyword>
<evidence type="ECO:0000259" key="3">
    <source>
        <dbReference type="Pfam" id="PF02801"/>
    </source>
</evidence>
<keyword evidence="2" id="KW-0012">Acyltransferase</keyword>
<dbReference type="SUPFAM" id="SSF53901">
    <property type="entry name" value="Thiolase-like"/>
    <property type="match status" value="1"/>
</dbReference>
<evidence type="ECO:0000313" key="4">
    <source>
        <dbReference type="EMBL" id="MBH5338497.1"/>
    </source>
</evidence>
<dbReference type="PANTHER" id="PTHR11712:SF322">
    <property type="entry name" value="POLYKETIDE BETA-KETOACYL SYNTHASE 2-RELATED"/>
    <property type="match status" value="1"/>
</dbReference>
<evidence type="ECO:0000313" key="5">
    <source>
        <dbReference type="Proteomes" id="UP000807371"/>
    </source>
</evidence>
<keyword evidence="5" id="KW-1185">Reference proteome</keyword>
<organism evidence="4 5">
    <name type="scientific">Streptomyces pactum</name>
    <dbReference type="NCBI Taxonomy" id="68249"/>
    <lineage>
        <taxon>Bacteria</taxon>
        <taxon>Bacillati</taxon>
        <taxon>Actinomycetota</taxon>
        <taxon>Actinomycetes</taxon>
        <taxon>Kitasatosporales</taxon>
        <taxon>Streptomycetaceae</taxon>
        <taxon>Streptomyces</taxon>
    </lineage>
</organism>
<evidence type="ECO:0000256" key="1">
    <source>
        <dbReference type="ARBA" id="ARBA00022679"/>
    </source>
</evidence>
<dbReference type="Pfam" id="PF02801">
    <property type="entry name" value="Ketoacyl-synt_C"/>
    <property type="match status" value="1"/>
</dbReference>
<dbReference type="Gene3D" id="3.40.47.10">
    <property type="match status" value="1"/>
</dbReference>
<dbReference type="InterPro" id="IPR016039">
    <property type="entry name" value="Thiolase-like"/>
</dbReference>